<dbReference type="PANTHER" id="PTHR14094:SF9">
    <property type="entry name" value="SIGNAL RECOGNITION PARTICLE SUBUNIT SRP72"/>
    <property type="match status" value="1"/>
</dbReference>
<dbReference type="Pfam" id="PF08492">
    <property type="entry name" value="SRP72"/>
    <property type="match status" value="1"/>
</dbReference>
<keyword evidence="12" id="KW-1185">Reference proteome</keyword>
<dbReference type="Proteomes" id="UP000005242">
    <property type="component" value="Unassembled WGS sequence"/>
</dbReference>
<keyword evidence="8" id="KW-0687">Ribonucleoprotein</keyword>
<dbReference type="Gene3D" id="1.25.40.10">
    <property type="entry name" value="Tetratricopeptide repeat domain"/>
    <property type="match status" value="1"/>
</dbReference>
<dbReference type="Pfam" id="PF17004">
    <property type="entry name" value="SRP_TPR_like"/>
    <property type="match status" value="1"/>
</dbReference>
<organism evidence="11 12">
    <name type="scientific">Wallemia mellicola (strain ATCC MYA-4683 / CBS 633.66)</name>
    <name type="common">Wallemia sebi (CBS 633.66)</name>
    <dbReference type="NCBI Taxonomy" id="671144"/>
    <lineage>
        <taxon>Eukaryota</taxon>
        <taxon>Fungi</taxon>
        <taxon>Dikarya</taxon>
        <taxon>Basidiomycota</taxon>
        <taxon>Wallemiomycotina</taxon>
        <taxon>Wallemiomycetes</taxon>
        <taxon>Wallemiales</taxon>
        <taxon>Wallemiaceae</taxon>
        <taxon>Wallemia</taxon>
    </lineage>
</organism>
<evidence type="ECO:0000256" key="1">
    <source>
        <dbReference type="ARBA" id="ARBA00004240"/>
    </source>
</evidence>
<dbReference type="GO" id="GO:0006614">
    <property type="term" value="P:SRP-dependent cotranslational protein targeting to membrane"/>
    <property type="evidence" value="ECO:0007669"/>
    <property type="project" value="InterPro"/>
</dbReference>
<dbReference type="GeneID" id="18472019"/>
<dbReference type="GO" id="GO:0008312">
    <property type="term" value="F:7S RNA binding"/>
    <property type="evidence" value="ECO:0007669"/>
    <property type="project" value="InterPro"/>
</dbReference>
<evidence type="ECO:0000259" key="10">
    <source>
        <dbReference type="Pfam" id="PF08492"/>
    </source>
</evidence>
<dbReference type="GO" id="GO:0043022">
    <property type="term" value="F:ribosome binding"/>
    <property type="evidence" value="ECO:0007669"/>
    <property type="project" value="TreeGrafter"/>
</dbReference>
<dbReference type="InterPro" id="IPR013699">
    <property type="entry name" value="Signal_recog_part_SRP72_RNA-bd"/>
</dbReference>
<sequence>MITKTVNYKKLPPKEEKSKEVRIPKLYKRLYSQITNGYYKNALQTTSKLLNLEGNNDELIKTKLFLLLQLDSYNQALSLTENSSFDFEEAYTNYRLKKNTSTSSGNDRKWSILQAQLAYRQADYQSAINLYQSLLSDLDPNDDEYHDIETNLKAAKESLDFHSHGYLTAIEELNVPPLDVLESNPAPFPENYNPQNTTVDLKSTTLVDNKSQKIEKQKQKRRQEMHSKYANKNIPIDSERWIPYKERSYYKKPRQQMSINHKRR</sequence>
<accession>I4YDI7</accession>
<dbReference type="STRING" id="671144.I4YDI7"/>
<evidence type="ECO:0000313" key="11">
    <source>
        <dbReference type="EMBL" id="EIM22029.1"/>
    </source>
</evidence>
<comment type="similarity">
    <text evidence="3">Belongs to the SRP72 family.</text>
</comment>
<feature type="region of interest" description="Disordered" evidence="9">
    <location>
        <begin position="210"/>
        <end position="232"/>
    </location>
</feature>
<protein>
    <recommendedName>
        <fullName evidence="4">Signal recognition particle subunit SRP72</fullName>
    </recommendedName>
</protein>
<keyword evidence="5" id="KW-0963">Cytoplasm</keyword>
<keyword evidence="6" id="KW-0256">Endoplasmic reticulum</keyword>
<dbReference type="GO" id="GO:0005783">
    <property type="term" value="C:endoplasmic reticulum"/>
    <property type="evidence" value="ECO:0007669"/>
    <property type="project" value="UniProtKB-SubCell"/>
</dbReference>
<dbReference type="InParanoid" id="I4YDI7"/>
<dbReference type="AlphaFoldDB" id="I4YDI7"/>
<evidence type="ECO:0000256" key="3">
    <source>
        <dbReference type="ARBA" id="ARBA00007676"/>
    </source>
</evidence>
<feature type="compositionally biased region" description="Basic and acidic residues" evidence="9">
    <location>
        <begin position="210"/>
        <end position="227"/>
    </location>
</feature>
<dbReference type="GO" id="GO:0005786">
    <property type="term" value="C:signal recognition particle, endoplasmic reticulum targeting"/>
    <property type="evidence" value="ECO:0007669"/>
    <property type="project" value="UniProtKB-KW"/>
</dbReference>
<evidence type="ECO:0000313" key="12">
    <source>
        <dbReference type="Proteomes" id="UP000005242"/>
    </source>
</evidence>
<dbReference type="EMBL" id="JH668229">
    <property type="protein sequence ID" value="EIM22029.1"/>
    <property type="molecule type" value="Genomic_DNA"/>
</dbReference>
<evidence type="ECO:0000256" key="9">
    <source>
        <dbReference type="SAM" id="MobiDB-lite"/>
    </source>
</evidence>
<dbReference type="KEGG" id="wse:WALSEDRAFT_37505"/>
<dbReference type="InterPro" id="IPR026270">
    <property type="entry name" value="SRP72"/>
</dbReference>
<comment type="subcellular location">
    <subcellularLocation>
        <location evidence="2">Cytoplasm</location>
    </subcellularLocation>
    <subcellularLocation>
        <location evidence="1">Endoplasmic reticulum</location>
    </subcellularLocation>
</comment>
<dbReference type="OMA" id="EAQLNYR"/>
<evidence type="ECO:0000256" key="4">
    <source>
        <dbReference type="ARBA" id="ARBA00018350"/>
    </source>
</evidence>
<keyword evidence="7" id="KW-0733">Signal recognition particle</keyword>
<name>I4YDI7_WALMC</name>
<dbReference type="HOGENOM" id="CLU_052873_0_0_1"/>
<evidence type="ECO:0000256" key="6">
    <source>
        <dbReference type="ARBA" id="ARBA00022824"/>
    </source>
</evidence>
<proteinExistence type="inferred from homology"/>
<dbReference type="SUPFAM" id="SSF48452">
    <property type="entry name" value="TPR-like"/>
    <property type="match status" value="1"/>
</dbReference>
<dbReference type="OrthoDB" id="5421607at2759"/>
<evidence type="ECO:0000256" key="5">
    <source>
        <dbReference type="ARBA" id="ARBA00022490"/>
    </source>
</evidence>
<reference evidence="11 12" key="1">
    <citation type="journal article" date="2012" name="Fungal Genet. Biol.">
        <title>The genome of the xerotolerant mold Wallemia sebi reveals adaptations to osmotic stress and suggests cryptic sexual reproduction.</title>
        <authorList>
            <person name="Padamsee M."/>
            <person name="Kumar T.K.A."/>
            <person name="Riley R."/>
            <person name="Binder M."/>
            <person name="Boyd A."/>
            <person name="Calvo A.M."/>
            <person name="Furukawa K."/>
            <person name="Hesse C."/>
            <person name="Hohmann S."/>
            <person name="James T.Y."/>
            <person name="LaButti K."/>
            <person name="Lapidus A."/>
            <person name="Lindquist E."/>
            <person name="Lucas S."/>
            <person name="Miller K."/>
            <person name="Shantappa S."/>
            <person name="Grigoriev I.V."/>
            <person name="Hibbett D.S."/>
            <person name="McLaughlin D.J."/>
            <person name="Spatafora J.W."/>
            <person name="Aime M.C."/>
        </authorList>
    </citation>
    <scope>NUCLEOTIDE SEQUENCE [LARGE SCALE GENOMIC DNA]</scope>
    <source>
        <strain evidence="12">ATCC MYA-4683 / CBS 633.66</strain>
    </source>
</reference>
<evidence type="ECO:0000256" key="8">
    <source>
        <dbReference type="ARBA" id="ARBA00023274"/>
    </source>
</evidence>
<dbReference type="InterPro" id="IPR011990">
    <property type="entry name" value="TPR-like_helical_dom_sf"/>
</dbReference>
<evidence type="ECO:0000256" key="7">
    <source>
        <dbReference type="ARBA" id="ARBA00023135"/>
    </source>
</evidence>
<dbReference type="eggNOG" id="ENOG502SEF7">
    <property type="taxonomic scope" value="Eukaryota"/>
</dbReference>
<dbReference type="RefSeq" id="XP_006957836.1">
    <property type="nucleotide sequence ID" value="XM_006957774.1"/>
</dbReference>
<dbReference type="PANTHER" id="PTHR14094">
    <property type="entry name" value="SIGNAL RECOGNITION PARTICLE 72"/>
    <property type="match status" value="1"/>
</dbReference>
<evidence type="ECO:0000256" key="2">
    <source>
        <dbReference type="ARBA" id="ARBA00004496"/>
    </source>
</evidence>
<gene>
    <name evidence="11" type="ORF">WALSEDRAFT_37505</name>
</gene>
<dbReference type="InterPro" id="IPR031545">
    <property type="entry name" value="SRP72_TPR-like"/>
</dbReference>
<feature type="domain" description="Signal recognition particle SRP72 subunit RNA-binding" evidence="10">
    <location>
        <begin position="210"/>
        <end position="252"/>
    </location>
</feature>